<dbReference type="AlphaFoldDB" id="A0A1B6NS02"/>
<gene>
    <name evidence="1" type="ORF">MGSAQ_002256</name>
</gene>
<sequence>MFTCVSSAKGSTTQLVASGRRTMSDSLMPFQPAIEEPSNILPSSKNSSSTTLAGIDTCCSLPFVSVKRKSTNFASLSLISSNAFSTDIVSSRFNVKMRNDQLHSNSGKSESDYHAIYMYTDFCGIDGHLSLPFELNCIILVQCCTNMAFCAHLYVNQPRLLCSV</sequence>
<evidence type="ECO:0000313" key="1">
    <source>
        <dbReference type="EMBL" id="KTF06250.1"/>
    </source>
</evidence>
<organism evidence="1">
    <name type="scientific">marine sediment metagenome</name>
    <dbReference type="NCBI Taxonomy" id="412755"/>
    <lineage>
        <taxon>unclassified sequences</taxon>
        <taxon>metagenomes</taxon>
        <taxon>ecological metagenomes</taxon>
    </lineage>
</organism>
<dbReference type="EMBL" id="AYSL01001272">
    <property type="protein sequence ID" value="KTF06250.1"/>
    <property type="molecule type" value="Genomic_DNA"/>
</dbReference>
<protein>
    <submittedName>
        <fullName evidence="1">Uncharacterized protein</fullName>
    </submittedName>
</protein>
<reference evidence="1" key="1">
    <citation type="submission" date="2013-11" db="EMBL/GenBank/DDBJ databases">
        <title>Microbial diversity, functional groups and degradation webs in Northern and Southern Mediterranean and Red Sea marine crude oil polluted sites.</title>
        <authorList>
            <person name="Daffonchio D."/>
            <person name="Mapelli F."/>
            <person name="Ferrer M."/>
            <person name="Richter M."/>
            <person name="Cherif A."/>
            <person name="Malkawi H.I."/>
            <person name="Yakimov M.M."/>
            <person name="Abdel-Fattah Y.R."/>
            <person name="Blaghen M."/>
            <person name="Golyshin P.N."/>
            <person name="Kalogerakis N."/>
            <person name="Boon N."/>
            <person name="Magagnini M."/>
            <person name="Fava F."/>
        </authorList>
    </citation>
    <scope>NUCLEOTIDE SEQUENCE</scope>
</reference>
<proteinExistence type="predicted"/>
<accession>A0A1B6NS02</accession>
<name>A0A1B6NS02_9ZZZZ</name>
<comment type="caution">
    <text evidence="1">The sequence shown here is derived from an EMBL/GenBank/DDBJ whole genome shotgun (WGS) entry which is preliminary data.</text>
</comment>